<dbReference type="Pfam" id="PF14182">
    <property type="entry name" value="YgaB"/>
    <property type="match status" value="1"/>
</dbReference>
<sequence length="83" mass="9803">MKDFDALVGRQLETMDKLLDLQGEIERCQELKEQLNNLPGEACGEIQEEIEIMKEELQSIQKVFQKQTEEVIRSYQIREPLHK</sequence>
<feature type="coiled-coil region" evidence="1">
    <location>
        <begin position="18"/>
        <end position="70"/>
    </location>
</feature>
<keyword evidence="3" id="KW-1185">Reference proteome</keyword>
<accession>A0A084GJJ2</accession>
<protein>
    <recommendedName>
        <fullName evidence="4">YgaB-like protein</fullName>
    </recommendedName>
</protein>
<proteinExistence type="predicted"/>
<dbReference type="EMBL" id="JNVC02000019">
    <property type="protein sequence ID" value="KEZ47504.1"/>
    <property type="molecule type" value="Genomic_DNA"/>
</dbReference>
<dbReference type="Proteomes" id="UP000028549">
    <property type="component" value="Unassembled WGS sequence"/>
</dbReference>
<reference evidence="2 3" key="1">
    <citation type="journal article" date="2005" name="Int. J. Syst. Evol. Microbiol.">
        <title>Bacillus cibi sp. nov., isolated from jeotgal, a traditional Korean fermented seafood.</title>
        <authorList>
            <person name="Yoon J.H."/>
            <person name="Lee C.H."/>
            <person name="Oh T.K."/>
        </authorList>
    </citation>
    <scope>NUCLEOTIDE SEQUENCE [LARGE SCALE GENOMIC DNA]</scope>
    <source>
        <strain evidence="2 3">DSM 16189</strain>
    </source>
</reference>
<evidence type="ECO:0000313" key="3">
    <source>
        <dbReference type="Proteomes" id="UP000028549"/>
    </source>
</evidence>
<dbReference type="AlphaFoldDB" id="A0A084GJJ2"/>
<gene>
    <name evidence="2" type="ORF">GS18_0219100</name>
</gene>
<dbReference type="InterPro" id="IPR025572">
    <property type="entry name" value="YgaB"/>
</dbReference>
<dbReference type="STRING" id="246786.GS18_0219100"/>
<evidence type="ECO:0000313" key="2">
    <source>
        <dbReference type="EMBL" id="KEZ47504.1"/>
    </source>
</evidence>
<organism evidence="2 3">
    <name type="scientific">Metabacillus indicus</name>
    <name type="common">Bacillus indicus</name>
    <dbReference type="NCBI Taxonomy" id="246786"/>
    <lineage>
        <taxon>Bacteria</taxon>
        <taxon>Bacillati</taxon>
        <taxon>Bacillota</taxon>
        <taxon>Bacilli</taxon>
        <taxon>Bacillales</taxon>
        <taxon>Bacillaceae</taxon>
        <taxon>Metabacillus</taxon>
    </lineage>
</organism>
<evidence type="ECO:0008006" key="4">
    <source>
        <dbReference type="Google" id="ProtNLM"/>
    </source>
</evidence>
<evidence type="ECO:0000256" key="1">
    <source>
        <dbReference type="SAM" id="Coils"/>
    </source>
</evidence>
<name>A0A084GJJ2_METID</name>
<keyword evidence="1" id="KW-0175">Coiled coil</keyword>
<comment type="caution">
    <text evidence="2">The sequence shown here is derived from an EMBL/GenBank/DDBJ whole genome shotgun (WGS) entry which is preliminary data.</text>
</comment>